<accession>A0A2P8R2G0</accession>
<keyword evidence="1" id="KW-0472">Membrane</keyword>
<feature type="transmembrane region" description="Helical" evidence="1">
    <location>
        <begin position="68"/>
        <end position="90"/>
    </location>
</feature>
<gene>
    <name evidence="2" type="ORF">CQ405_02765</name>
</gene>
<evidence type="ECO:0000313" key="3">
    <source>
        <dbReference type="Proteomes" id="UP000240535"/>
    </source>
</evidence>
<keyword evidence="3" id="KW-1185">Reference proteome</keyword>
<comment type="caution">
    <text evidence="2">The sequence shown here is derived from an EMBL/GenBank/DDBJ whole genome shotgun (WGS) entry which is preliminary data.</text>
</comment>
<keyword evidence="1" id="KW-1133">Transmembrane helix</keyword>
<evidence type="ECO:0000256" key="1">
    <source>
        <dbReference type="SAM" id="Phobius"/>
    </source>
</evidence>
<name>A0A2P8R2G0_9BACT</name>
<keyword evidence="1" id="KW-0812">Transmembrane</keyword>
<protein>
    <submittedName>
        <fullName evidence="2">Uncharacterized protein</fullName>
    </submittedName>
</protein>
<dbReference type="Proteomes" id="UP000240535">
    <property type="component" value="Unassembled WGS sequence"/>
</dbReference>
<sequence length="135" mass="15837">MKKLTDKELELIDDNQKTIKKKQSINLLYFNCPVCGNKIKKISKFGDLFTKKNLTCENCKSEFKPSGFFTFWVENFTFLSPVIVIIFAYFGQKILFPNSDKMYLVSYIIGIVLYLIVSIFLTYLIPYKKIKNKEN</sequence>
<organism evidence="2 3">
    <name type="scientific">Campylobacter blaseri</name>
    <dbReference type="NCBI Taxonomy" id="2042961"/>
    <lineage>
        <taxon>Bacteria</taxon>
        <taxon>Pseudomonadati</taxon>
        <taxon>Campylobacterota</taxon>
        <taxon>Epsilonproteobacteria</taxon>
        <taxon>Campylobacterales</taxon>
        <taxon>Campylobacteraceae</taxon>
        <taxon>Campylobacter</taxon>
    </lineage>
</organism>
<dbReference type="EMBL" id="PDHH01000002">
    <property type="protein sequence ID" value="PSM52671.1"/>
    <property type="molecule type" value="Genomic_DNA"/>
</dbReference>
<proteinExistence type="predicted"/>
<dbReference type="AlphaFoldDB" id="A0A2P8R2G0"/>
<reference evidence="3" key="1">
    <citation type="submission" date="2017-10" db="EMBL/GenBank/DDBJ databases">
        <title>Campylobacter species from seals.</title>
        <authorList>
            <person name="Gilbert M.J."/>
            <person name="Zomer A.L."/>
            <person name="Timmerman A.J."/>
            <person name="Duim B."/>
            <person name="Wagenaar J.A."/>
        </authorList>
    </citation>
    <scope>NUCLEOTIDE SEQUENCE [LARGE SCALE GENOMIC DNA]</scope>
    <source>
        <strain evidence="3">17S00004-5</strain>
    </source>
</reference>
<dbReference type="RefSeq" id="WP_106870394.1">
    <property type="nucleotide sequence ID" value="NZ_CP053841.1"/>
</dbReference>
<feature type="transmembrane region" description="Helical" evidence="1">
    <location>
        <begin position="102"/>
        <end position="125"/>
    </location>
</feature>
<evidence type="ECO:0000313" key="2">
    <source>
        <dbReference type="EMBL" id="PSM52671.1"/>
    </source>
</evidence>